<dbReference type="AlphaFoldDB" id="A0A9P3Q7G9"/>
<dbReference type="Pfam" id="PF05988">
    <property type="entry name" value="DUF899"/>
    <property type="match status" value="1"/>
</dbReference>
<evidence type="ECO:0000313" key="2">
    <source>
        <dbReference type="EMBL" id="GLD30474.1"/>
    </source>
</evidence>
<dbReference type="Proteomes" id="UP001165663">
    <property type="component" value="Unassembled WGS sequence"/>
</dbReference>
<sequence>MHGTISFIHDGPRVFRIYFVNNRGDEVLGNTWSIPDMTALGRQGGLERLPAALPAEQTVRVVGLARLVCEHVPLRWFGDADPNGPNDQRPPRN</sequence>
<protein>
    <submittedName>
        <fullName evidence="2">Uncharacterized protein</fullName>
    </submittedName>
</protein>
<evidence type="ECO:0000313" key="1">
    <source>
        <dbReference type="EMBL" id="GLB85026.1"/>
    </source>
</evidence>
<dbReference type="InterPro" id="IPR010296">
    <property type="entry name" value="DUF899_thioredox"/>
</dbReference>
<name>A0A9P3Q7G9_9MYCO</name>
<dbReference type="Proteomes" id="UP001064782">
    <property type="component" value="Unassembled WGS sequence"/>
</dbReference>
<proteinExistence type="predicted"/>
<gene>
    <name evidence="2" type="ORF">Mkiyose1413_23570</name>
    <name evidence="1" type="ORF">SRL2020028_42820</name>
</gene>
<dbReference type="EMBL" id="BRZI01000014">
    <property type="protein sequence ID" value="GLD30474.1"/>
    <property type="molecule type" value="Genomic_DNA"/>
</dbReference>
<organism evidence="2 3">
    <name type="scientific">Mycobacterium kiyosense</name>
    <dbReference type="NCBI Taxonomy" id="2871094"/>
    <lineage>
        <taxon>Bacteria</taxon>
        <taxon>Bacillati</taxon>
        <taxon>Actinomycetota</taxon>
        <taxon>Actinomycetes</taxon>
        <taxon>Mycobacteriales</taxon>
        <taxon>Mycobacteriaceae</taxon>
        <taxon>Mycobacterium</taxon>
    </lineage>
</organism>
<comment type="caution">
    <text evidence="2">The sequence shown here is derived from an EMBL/GenBank/DDBJ whole genome shotgun (WGS) entry which is preliminary data.</text>
</comment>
<evidence type="ECO:0000313" key="3">
    <source>
        <dbReference type="Proteomes" id="UP001064782"/>
    </source>
</evidence>
<accession>A0A9P3Q7G9</accession>
<reference evidence="2" key="1">
    <citation type="submission" date="2022-08" db="EMBL/GenBank/DDBJ databases">
        <title>Mycobacterium kiyosense sp. nov., scotochromogenic slow-glowing species isolated from respiratory specimens.</title>
        <authorList>
            <person name="Fukano H."/>
            <person name="Kazumi Y."/>
            <person name="Sakagami N."/>
            <person name="Ato M."/>
            <person name="Mitarai S."/>
            <person name="Hoshino Y."/>
        </authorList>
    </citation>
    <scope>NUCLEOTIDE SEQUENCE</scope>
    <source>
        <strain evidence="2">1413</strain>
        <strain evidence="1">SRL2020-028</strain>
    </source>
</reference>
<dbReference type="EMBL" id="BRXE01000070">
    <property type="protein sequence ID" value="GLB85026.1"/>
    <property type="molecule type" value="Genomic_DNA"/>
</dbReference>
<keyword evidence="3" id="KW-1185">Reference proteome</keyword>